<keyword evidence="3" id="KW-1185">Reference proteome</keyword>
<dbReference type="Pfam" id="PF20700">
    <property type="entry name" value="Mutator"/>
    <property type="match status" value="1"/>
</dbReference>
<proteinExistence type="predicted"/>
<evidence type="ECO:0000259" key="1">
    <source>
        <dbReference type="Pfam" id="PF20700"/>
    </source>
</evidence>
<evidence type="ECO:0000313" key="2">
    <source>
        <dbReference type="EMBL" id="KAK0169231.1"/>
    </source>
</evidence>
<dbReference type="EMBL" id="JAQQBR010001622">
    <property type="protein sequence ID" value="KAK0169231.1"/>
    <property type="molecule type" value="Genomic_DNA"/>
</dbReference>
<dbReference type="Proteomes" id="UP001168972">
    <property type="component" value="Unassembled WGS sequence"/>
</dbReference>
<dbReference type="InterPro" id="IPR049012">
    <property type="entry name" value="Mutator_transp_dom"/>
</dbReference>
<accession>A0AA39FH02</accession>
<protein>
    <recommendedName>
        <fullName evidence="1">Mutator-like transposase domain-containing protein</fullName>
    </recommendedName>
</protein>
<reference evidence="2" key="2">
    <citation type="submission" date="2023-03" db="EMBL/GenBank/DDBJ databases">
        <authorList>
            <person name="Inwood S.N."/>
            <person name="Skelly J.G."/>
            <person name="Guhlin J."/>
            <person name="Harrop T.W.R."/>
            <person name="Goldson S.G."/>
            <person name="Dearden P.K."/>
        </authorList>
    </citation>
    <scope>NUCLEOTIDE SEQUENCE</scope>
    <source>
        <strain evidence="2">Lincoln</strain>
        <tissue evidence="2">Whole body</tissue>
    </source>
</reference>
<comment type="caution">
    <text evidence="2">The sequence shown here is derived from an EMBL/GenBank/DDBJ whole genome shotgun (WGS) entry which is preliminary data.</text>
</comment>
<name>A0AA39FH02_MICHY</name>
<evidence type="ECO:0000313" key="3">
    <source>
        <dbReference type="Proteomes" id="UP001168972"/>
    </source>
</evidence>
<sequence>MTDKVIDFCTKNRKCKTCDINIKNVVQKEHDCRLNHYGTAKAMEAEGAVPLITKSEILKNADAEIGVYICDNDSSVESALHEKLEYTIVKQCDINHSKKGVSNMLYKM</sequence>
<reference evidence="2" key="1">
    <citation type="journal article" date="2023" name="bioRxiv">
        <title>Scaffold-level genome assemblies of two parasitoid biocontrol wasps reveal the parthenogenesis mechanism and an associated novel virus.</title>
        <authorList>
            <person name="Inwood S."/>
            <person name="Skelly J."/>
            <person name="Guhlin J."/>
            <person name="Harrop T."/>
            <person name="Goldson S."/>
            <person name="Dearden P."/>
        </authorList>
    </citation>
    <scope>NUCLEOTIDE SEQUENCE</scope>
    <source>
        <strain evidence="2">Lincoln</strain>
        <tissue evidence="2">Whole body</tissue>
    </source>
</reference>
<gene>
    <name evidence="2" type="ORF">PV327_011699</name>
</gene>
<dbReference type="AlphaFoldDB" id="A0AA39FH02"/>
<organism evidence="2 3">
    <name type="scientific">Microctonus hyperodae</name>
    <name type="common">Parasitoid wasp</name>
    <dbReference type="NCBI Taxonomy" id="165561"/>
    <lineage>
        <taxon>Eukaryota</taxon>
        <taxon>Metazoa</taxon>
        <taxon>Ecdysozoa</taxon>
        <taxon>Arthropoda</taxon>
        <taxon>Hexapoda</taxon>
        <taxon>Insecta</taxon>
        <taxon>Pterygota</taxon>
        <taxon>Neoptera</taxon>
        <taxon>Endopterygota</taxon>
        <taxon>Hymenoptera</taxon>
        <taxon>Apocrita</taxon>
        <taxon>Ichneumonoidea</taxon>
        <taxon>Braconidae</taxon>
        <taxon>Euphorinae</taxon>
        <taxon>Microctonus</taxon>
    </lineage>
</organism>
<feature type="domain" description="Mutator-like transposase" evidence="1">
    <location>
        <begin position="2"/>
        <end position="108"/>
    </location>
</feature>